<evidence type="ECO:0000313" key="2">
    <source>
        <dbReference type="Proteomes" id="UP000694548"/>
    </source>
</evidence>
<dbReference type="InterPro" id="IPR012337">
    <property type="entry name" value="RNaseH-like_sf"/>
</dbReference>
<sequence>MLTMSGKKRKWSDEYVKHGFTCITERDGSQRPICMICNAKLSNSSLAPAKLKEHFLKLHGDGEYKNTTLAEFKVKRARFDEKATLPALGFVPINKPILTASYEVAYLIAKQGKPQTIGETLVKPAALKMANLILGTAAEGKLSQIPLSNDTISDRIECMSKDILAQVVADLISSPAKFSLQLDETTDVSSLSQLAVFVRYVKVDMIKEEFLFCKPLTTTTKAADVKKLVEDFFRDNNLSWDMVSAVCTDGAPAMLGRKSGFGALVKADTPHIIVTHCILHRHALATKTLPPKMAEVLKIVVECVNYVRNSALRHRIFSELCKEMGSEFEVLLYHSNVRWLSRGQV</sequence>
<reference evidence="1" key="3">
    <citation type="submission" date="2025-09" db="UniProtKB">
        <authorList>
            <consortium name="Ensembl"/>
        </authorList>
    </citation>
    <scope>IDENTIFICATION</scope>
</reference>
<dbReference type="Proteomes" id="UP000694548">
    <property type="component" value="Chromosome sgr08"/>
</dbReference>
<reference evidence="1" key="1">
    <citation type="submission" date="2014-08" db="EMBL/GenBank/DDBJ databases">
        <authorList>
            <person name="Senf B."/>
            <person name="Petzold A."/>
            <person name="Downie B.R."/>
            <person name="Koch P."/>
            <person name="Platzer M."/>
        </authorList>
    </citation>
    <scope>NUCLEOTIDE SEQUENCE [LARGE SCALE GENOMIC DNA]</scope>
    <source>
        <strain evidence="1">GRZ</strain>
    </source>
</reference>
<evidence type="ECO:0008006" key="3">
    <source>
        <dbReference type="Google" id="ProtNLM"/>
    </source>
</evidence>
<reference evidence="1" key="2">
    <citation type="submission" date="2025-08" db="UniProtKB">
        <authorList>
            <consortium name="Ensembl"/>
        </authorList>
    </citation>
    <scope>IDENTIFICATION</scope>
</reference>
<keyword evidence="2" id="KW-1185">Reference proteome</keyword>
<dbReference type="Ensembl" id="ENSNFUT00015040933.1">
    <property type="protein sequence ID" value="ENSNFUP00015039213.1"/>
    <property type="gene ID" value="ENSNFUG00015018909.1"/>
</dbReference>
<name>A0A8C6P6P5_NOTFU</name>
<dbReference type="SUPFAM" id="SSF53098">
    <property type="entry name" value="Ribonuclease H-like"/>
    <property type="match status" value="1"/>
</dbReference>
<proteinExistence type="predicted"/>
<protein>
    <recommendedName>
        <fullName evidence="3">DUF4371 domain-containing protein</fullName>
    </recommendedName>
</protein>
<dbReference type="GeneTree" id="ENSGT00940000163112"/>
<organism evidence="1 2">
    <name type="scientific">Nothobranchius furzeri</name>
    <name type="common">Turquoise killifish</name>
    <dbReference type="NCBI Taxonomy" id="105023"/>
    <lineage>
        <taxon>Eukaryota</taxon>
        <taxon>Metazoa</taxon>
        <taxon>Chordata</taxon>
        <taxon>Craniata</taxon>
        <taxon>Vertebrata</taxon>
        <taxon>Euteleostomi</taxon>
        <taxon>Actinopterygii</taxon>
        <taxon>Neopterygii</taxon>
        <taxon>Teleostei</taxon>
        <taxon>Neoteleostei</taxon>
        <taxon>Acanthomorphata</taxon>
        <taxon>Ovalentaria</taxon>
        <taxon>Atherinomorphae</taxon>
        <taxon>Cyprinodontiformes</taxon>
        <taxon>Nothobranchiidae</taxon>
        <taxon>Nothobranchius</taxon>
    </lineage>
</organism>
<evidence type="ECO:0000313" key="1">
    <source>
        <dbReference type="Ensembl" id="ENSNFUP00015039213.1"/>
    </source>
</evidence>
<dbReference type="PANTHER" id="PTHR45913">
    <property type="entry name" value="EPM2A-INTERACTING PROTEIN 1"/>
    <property type="match status" value="1"/>
</dbReference>
<dbReference type="PANTHER" id="PTHR45913:SF22">
    <property type="entry name" value="SCAN BOX DOMAIN-CONTAINING PROTEIN"/>
    <property type="match status" value="1"/>
</dbReference>
<dbReference type="AlphaFoldDB" id="A0A8C6P6P5"/>
<accession>A0A8C6P6P5</accession>